<reference evidence="2" key="2">
    <citation type="submission" date="2015-01" db="EMBL/GenBank/DDBJ databases">
        <title>Evolutionary Origins and Diversification of the Mycorrhizal Mutualists.</title>
        <authorList>
            <consortium name="DOE Joint Genome Institute"/>
            <consortium name="Mycorrhizal Genomics Consortium"/>
            <person name="Kohler A."/>
            <person name="Kuo A."/>
            <person name="Nagy L.G."/>
            <person name="Floudas D."/>
            <person name="Copeland A."/>
            <person name="Barry K.W."/>
            <person name="Cichocki N."/>
            <person name="Veneault-Fourrey C."/>
            <person name="LaButti K."/>
            <person name="Lindquist E.A."/>
            <person name="Lipzen A."/>
            <person name="Lundell T."/>
            <person name="Morin E."/>
            <person name="Murat C."/>
            <person name="Riley R."/>
            <person name="Ohm R."/>
            <person name="Sun H."/>
            <person name="Tunlid A."/>
            <person name="Henrissat B."/>
            <person name="Grigoriev I.V."/>
            <person name="Hibbett D.S."/>
            <person name="Martin F."/>
        </authorList>
    </citation>
    <scope>NUCLEOTIDE SEQUENCE [LARGE SCALE GENOMIC DNA]</scope>
    <source>
        <strain evidence="2">Ve08.2h10</strain>
    </source>
</reference>
<dbReference type="HOGENOM" id="CLU_2580350_0_0_1"/>
<gene>
    <name evidence="1" type="ORF">PAXRUDRAFT_827541</name>
</gene>
<feature type="non-terminal residue" evidence="1">
    <location>
        <position position="81"/>
    </location>
</feature>
<protein>
    <submittedName>
        <fullName evidence="1">Uncharacterized protein</fullName>
    </submittedName>
</protein>
<dbReference type="Proteomes" id="UP000054538">
    <property type="component" value="Unassembled WGS sequence"/>
</dbReference>
<sequence length="81" mass="8855">MICSKCEESRCFDILPDRPSGLLATISDIDFVEGVPTLYRSQVPPPLASVADIKRDDLFNRAIYSGGPELICVAHSCRGLD</sequence>
<organism evidence="1 2">
    <name type="scientific">Paxillus rubicundulus Ve08.2h10</name>
    <dbReference type="NCBI Taxonomy" id="930991"/>
    <lineage>
        <taxon>Eukaryota</taxon>
        <taxon>Fungi</taxon>
        <taxon>Dikarya</taxon>
        <taxon>Basidiomycota</taxon>
        <taxon>Agaricomycotina</taxon>
        <taxon>Agaricomycetes</taxon>
        <taxon>Agaricomycetidae</taxon>
        <taxon>Boletales</taxon>
        <taxon>Paxilineae</taxon>
        <taxon>Paxillaceae</taxon>
        <taxon>Paxillus</taxon>
    </lineage>
</organism>
<dbReference type="EMBL" id="KN825077">
    <property type="protein sequence ID" value="KIK94895.1"/>
    <property type="molecule type" value="Genomic_DNA"/>
</dbReference>
<name>A0A0D0E8F0_9AGAM</name>
<evidence type="ECO:0000313" key="2">
    <source>
        <dbReference type="Proteomes" id="UP000054538"/>
    </source>
</evidence>
<dbReference type="InParanoid" id="A0A0D0E8F0"/>
<proteinExistence type="predicted"/>
<reference evidence="1 2" key="1">
    <citation type="submission" date="2014-04" db="EMBL/GenBank/DDBJ databases">
        <authorList>
            <consortium name="DOE Joint Genome Institute"/>
            <person name="Kuo A."/>
            <person name="Kohler A."/>
            <person name="Jargeat P."/>
            <person name="Nagy L.G."/>
            <person name="Floudas D."/>
            <person name="Copeland A."/>
            <person name="Barry K.W."/>
            <person name="Cichocki N."/>
            <person name="Veneault-Fourrey C."/>
            <person name="LaButti K."/>
            <person name="Lindquist E.A."/>
            <person name="Lipzen A."/>
            <person name="Lundell T."/>
            <person name="Morin E."/>
            <person name="Murat C."/>
            <person name="Sun H."/>
            <person name="Tunlid A."/>
            <person name="Henrissat B."/>
            <person name="Grigoriev I.V."/>
            <person name="Hibbett D.S."/>
            <person name="Martin F."/>
            <person name="Nordberg H.P."/>
            <person name="Cantor M.N."/>
            <person name="Hua S.X."/>
        </authorList>
    </citation>
    <scope>NUCLEOTIDE SEQUENCE [LARGE SCALE GENOMIC DNA]</scope>
    <source>
        <strain evidence="1 2">Ve08.2h10</strain>
    </source>
</reference>
<dbReference type="AlphaFoldDB" id="A0A0D0E8F0"/>
<keyword evidence="2" id="KW-1185">Reference proteome</keyword>
<accession>A0A0D0E8F0</accession>
<evidence type="ECO:0000313" key="1">
    <source>
        <dbReference type="EMBL" id="KIK94895.1"/>
    </source>
</evidence>